<comment type="cofactor">
    <cofactor evidence="7">
        <name>Zn(2+)</name>
        <dbReference type="ChEBI" id="CHEBI:29105"/>
    </cofactor>
    <text evidence="7">Binds 1 zinc ion per subunit.</text>
</comment>
<accession>A0A7Y6UPW9</accession>
<feature type="compositionally biased region" description="Polar residues" evidence="8">
    <location>
        <begin position="146"/>
        <end position="155"/>
    </location>
</feature>
<dbReference type="InterPro" id="IPR007045">
    <property type="entry name" value="KduI"/>
</dbReference>
<dbReference type="InterPro" id="IPR021120">
    <property type="entry name" value="KduI/IolB_isomerase"/>
</dbReference>
<dbReference type="GO" id="GO:0008697">
    <property type="term" value="F:4-deoxy-L-threo-5-hexosulose-uronate ketol-isomerase activity"/>
    <property type="evidence" value="ECO:0007669"/>
    <property type="project" value="UniProtKB-UniRule"/>
</dbReference>
<comment type="function">
    <text evidence="7">Catalyzes the isomerization of 5-dehydro-4-deoxy-D-glucuronate to 3-deoxy-D-glycero-2,5-hexodiulosonate.</text>
</comment>
<dbReference type="Gene3D" id="2.60.120.520">
    <property type="entry name" value="pectin degrading enzyme 5-keto 4- deoxyuronate isomerase, domain 1"/>
    <property type="match status" value="1"/>
</dbReference>
<comment type="caution">
    <text evidence="9">The sequence shown here is derived from an EMBL/GenBank/DDBJ whole genome shotgun (WGS) entry which is preliminary data.</text>
</comment>
<dbReference type="Pfam" id="PF04962">
    <property type="entry name" value="KduI"/>
    <property type="match status" value="1"/>
</dbReference>
<dbReference type="AlphaFoldDB" id="A0A7Y6UPW9"/>
<feature type="region of interest" description="Disordered" evidence="8">
    <location>
        <begin position="130"/>
        <end position="155"/>
    </location>
</feature>
<organism evidence="9 10">
    <name type="scientific">Ensifer oleiphilus</name>
    <dbReference type="NCBI Taxonomy" id="2742698"/>
    <lineage>
        <taxon>Bacteria</taxon>
        <taxon>Pseudomonadati</taxon>
        <taxon>Pseudomonadota</taxon>
        <taxon>Alphaproteobacteria</taxon>
        <taxon>Hyphomicrobiales</taxon>
        <taxon>Rhizobiaceae</taxon>
        <taxon>Sinorhizobium/Ensifer group</taxon>
        <taxon>Ensifer</taxon>
    </lineage>
</organism>
<evidence type="ECO:0000256" key="2">
    <source>
        <dbReference type="ARBA" id="ARBA00005148"/>
    </source>
</evidence>
<feature type="binding site" evidence="7">
    <location>
        <position position="197"/>
    </location>
    <ligand>
        <name>Zn(2+)</name>
        <dbReference type="ChEBI" id="CHEBI:29105"/>
    </ligand>
</feature>
<protein>
    <recommendedName>
        <fullName evidence="7">4-deoxy-L-threo-5-hexosulose-uronate ketol-isomerase</fullName>
        <ecNumber evidence="7">5.3.1.17</ecNumber>
    </recommendedName>
    <alternativeName>
        <fullName evidence="7">5-keto-4-deoxyuronate isomerase</fullName>
    </alternativeName>
    <alternativeName>
        <fullName evidence="7">DKI isomerase</fullName>
    </alternativeName>
</protein>
<dbReference type="InterPro" id="IPR011051">
    <property type="entry name" value="RmlC_Cupin_sf"/>
</dbReference>
<comment type="catalytic activity">
    <reaction evidence="1 7">
        <text>5-dehydro-4-deoxy-D-glucuronate = 3-deoxy-D-glycero-2,5-hexodiulosonate</text>
        <dbReference type="Rhea" id="RHEA:23896"/>
        <dbReference type="ChEBI" id="CHEBI:17117"/>
        <dbReference type="ChEBI" id="CHEBI:29071"/>
        <dbReference type="EC" id="5.3.1.17"/>
    </reaction>
</comment>
<dbReference type="EMBL" id="JABWDU010000007">
    <property type="protein sequence ID" value="NVD41835.1"/>
    <property type="molecule type" value="Genomic_DNA"/>
</dbReference>
<feature type="binding site" evidence="7">
    <location>
        <position position="204"/>
    </location>
    <ligand>
        <name>Zn(2+)</name>
        <dbReference type="ChEBI" id="CHEBI:29105"/>
    </ligand>
</feature>
<evidence type="ECO:0000256" key="5">
    <source>
        <dbReference type="ARBA" id="ARBA00022833"/>
    </source>
</evidence>
<dbReference type="GO" id="GO:0042840">
    <property type="term" value="P:D-glucuronate catabolic process"/>
    <property type="evidence" value="ECO:0007669"/>
    <property type="project" value="TreeGrafter"/>
</dbReference>
<evidence type="ECO:0000313" key="9">
    <source>
        <dbReference type="EMBL" id="NVD41835.1"/>
    </source>
</evidence>
<dbReference type="InterPro" id="IPR027449">
    <property type="entry name" value="KduI_N"/>
</dbReference>
<evidence type="ECO:0000313" key="10">
    <source>
        <dbReference type="Proteomes" id="UP000520198"/>
    </source>
</evidence>
<dbReference type="PANTHER" id="PTHR38461">
    <property type="entry name" value="4-DEOXY-L-THREO-5-HEXOSULOSE-URONATE KETOL-ISOMERASE"/>
    <property type="match status" value="1"/>
</dbReference>
<dbReference type="NCBIfam" id="NF002091">
    <property type="entry name" value="PRK00924.1"/>
    <property type="match status" value="1"/>
</dbReference>
<dbReference type="GO" id="GO:0008270">
    <property type="term" value="F:zinc ion binding"/>
    <property type="evidence" value="ECO:0007669"/>
    <property type="project" value="UniProtKB-UniRule"/>
</dbReference>
<sequence>MDIRQAIHFEQAETLDTEGLRRHFLIEDLFVAGEMRAAYSHYDRLVLLGIRPEGTPLAFSAALAKSAGVADFLERRELAVVNLGGGAARISVDALDHVIAPFEALYIGKGAKGVAFAAVDEASPPKLYGVSAPAHASHPTRKITQDEASPQALGTSEAANKRTIYKYVHDGLLPTCQLMLGITRFEPGSVWNTMPAHLHDRRMEAYLYFDMPEDRMVVHLMGRPEATRHLIVRNEQVVISPPWSIHSGSGTGSYAFVWAMAGDNQSFADMDFVPMGTLR</sequence>
<comment type="pathway">
    <text evidence="2 7">Glycan metabolism; pectin degradation; 2-dehydro-3-deoxy-D-gluconate from pectin: step 4/5.</text>
</comment>
<dbReference type="SUPFAM" id="SSF51182">
    <property type="entry name" value="RmlC-like cupins"/>
    <property type="match status" value="1"/>
</dbReference>
<evidence type="ECO:0000256" key="6">
    <source>
        <dbReference type="ARBA" id="ARBA00023235"/>
    </source>
</evidence>
<feature type="binding site" evidence="7">
    <location>
        <position position="199"/>
    </location>
    <ligand>
        <name>Zn(2+)</name>
        <dbReference type="ChEBI" id="CHEBI:29105"/>
    </ligand>
</feature>
<name>A0A7Y6UPW9_9HYPH</name>
<evidence type="ECO:0000256" key="4">
    <source>
        <dbReference type="ARBA" id="ARBA00022723"/>
    </source>
</evidence>
<keyword evidence="10" id="KW-1185">Reference proteome</keyword>
<dbReference type="Proteomes" id="UP000520198">
    <property type="component" value="Unassembled WGS sequence"/>
</dbReference>
<proteinExistence type="inferred from homology"/>
<gene>
    <name evidence="7 9" type="primary">kduI</name>
    <name evidence="9" type="ORF">HT585_23485</name>
</gene>
<dbReference type="PIRSF" id="PIRSF006625">
    <property type="entry name" value="KduI"/>
    <property type="match status" value="1"/>
</dbReference>
<dbReference type="CDD" id="cd20294">
    <property type="entry name" value="cupin_KduI_N"/>
    <property type="match status" value="1"/>
</dbReference>
<evidence type="ECO:0000256" key="1">
    <source>
        <dbReference type="ARBA" id="ARBA00000552"/>
    </source>
</evidence>
<evidence type="ECO:0000256" key="7">
    <source>
        <dbReference type="HAMAP-Rule" id="MF_00687"/>
    </source>
</evidence>
<dbReference type="GO" id="GO:0045490">
    <property type="term" value="P:pectin catabolic process"/>
    <property type="evidence" value="ECO:0007669"/>
    <property type="project" value="UniProtKB-UniRule"/>
</dbReference>
<dbReference type="GO" id="GO:0019698">
    <property type="term" value="P:D-galacturonate catabolic process"/>
    <property type="evidence" value="ECO:0007669"/>
    <property type="project" value="TreeGrafter"/>
</dbReference>
<dbReference type="InterPro" id="IPR014710">
    <property type="entry name" value="RmlC-like_jellyroll"/>
</dbReference>
<dbReference type="UniPathway" id="UPA00545">
    <property type="reaction ID" value="UER00826"/>
</dbReference>
<keyword evidence="4 7" id="KW-0479">Metal-binding</keyword>
<evidence type="ECO:0000256" key="3">
    <source>
        <dbReference type="ARBA" id="ARBA00008086"/>
    </source>
</evidence>
<reference evidence="9 10" key="1">
    <citation type="submission" date="2020-06" db="EMBL/GenBank/DDBJ databases">
        <authorList>
            <person name="Grouzdev D.S."/>
        </authorList>
    </citation>
    <scope>NUCLEOTIDE SEQUENCE [LARGE SCALE GENOMIC DNA]</scope>
    <source>
        <strain evidence="9 10">HO-A22</strain>
    </source>
</reference>
<dbReference type="Gene3D" id="2.60.120.10">
    <property type="entry name" value="Jelly Rolls"/>
    <property type="match status" value="1"/>
</dbReference>
<keyword evidence="5 7" id="KW-0862">Zinc</keyword>
<dbReference type="PANTHER" id="PTHR38461:SF1">
    <property type="entry name" value="4-DEOXY-L-THREO-5-HEXOSULOSE-URONATE KETOL-ISOMERASE"/>
    <property type="match status" value="1"/>
</dbReference>
<feature type="binding site" evidence="7">
    <location>
        <position position="246"/>
    </location>
    <ligand>
        <name>Zn(2+)</name>
        <dbReference type="ChEBI" id="CHEBI:29105"/>
    </ligand>
</feature>
<evidence type="ECO:0000256" key="8">
    <source>
        <dbReference type="SAM" id="MobiDB-lite"/>
    </source>
</evidence>
<comment type="similarity">
    <text evidence="3 7">Belongs to the KduI family.</text>
</comment>
<dbReference type="CDD" id="cd20491">
    <property type="entry name" value="cupin_KduI_C"/>
    <property type="match status" value="1"/>
</dbReference>
<dbReference type="EC" id="5.3.1.17" evidence="7"/>
<keyword evidence="6 7" id="KW-0413">Isomerase</keyword>
<dbReference type="RefSeq" id="WP_176355219.1">
    <property type="nucleotide sequence ID" value="NZ_JABWDU010000007.1"/>
</dbReference>
<dbReference type="HAMAP" id="MF_00687">
    <property type="entry name" value="KduI"/>
    <property type="match status" value="1"/>
</dbReference>